<name>A0ACC3B8Q8_9EURO</name>
<reference evidence="1 2" key="1">
    <citation type="journal article" date="2023" name="ACS Omega">
        <title>Identification of the Neoaspergillic Acid Biosynthesis Gene Cluster by Establishing an In Vitro CRISPR-Ribonucleoprotein Genetic System in Aspergillus melleus.</title>
        <authorList>
            <person name="Yuan B."/>
            <person name="Grau M.F."/>
            <person name="Murata R.M."/>
            <person name="Torok T."/>
            <person name="Venkateswaran K."/>
            <person name="Stajich J.E."/>
            <person name="Wang C.C.C."/>
        </authorList>
    </citation>
    <scope>NUCLEOTIDE SEQUENCE [LARGE SCALE GENOMIC DNA]</scope>
    <source>
        <strain evidence="1 2">IMV 1140</strain>
    </source>
</reference>
<organism evidence="1 2">
    <name type="scientific">Aspergillus melleus</name>
    <dbReference type="NCBI Taxonomy" id="138277"/>
    <lineage>
        <taxon>Eukaryota</taxon>
        <taxon>Fungi</taxon>
        <taxon>Dikarya</taxon>
        <taxon>Ascomycota</taxon>
        <taxon>Pezizomycotina</taxon>
        <taxon>Eurotiomycetes</taxon>
        <taxon>Eurotiomycetidae</taxon>
        <taxon>Eurotiales</taxon>
        <taxon>Aspergillaceae</taxon>
        <taxon>Aspergillus</taxon>
        <taxon>Aspergillus subgen. Circumdati</taxon>
    </lineage>
</organism>
<proteinExistence type="predicted"/>
<keyword evidence="2" id="KW-1185">Reference proteome</keyword>
<comment type="caution">
    <text evidence="1">The sequence shown here is derived from an EMBL/GenBank/DDBJ whole genome shotgun (WGS) entry which is preliminary data.</text>
</comment>
<dbReference type="EMBL" id="JAOPJF010000016">
    <property type="protein sequence ID" value="KAK1146723.1"/>
    <property type="molecule type" value="Genomic_DNA"/>
</dbReference>
<protein>
    <submittedName>
        <fullName evidence="1">Uncharacterized protein</fullName>
    </submittedName>
</protein>
<accession>A0ACC3B8Q8</accession>
<evidence type="ECO:0000313" key="2">
    <source>
        <dbReference type="Proteomes" id="UP001177260"/>
    </source>
</evidence>
<sequence length="542" mass="61837">MGQSQSTRSNDAGNPTEGNKADYYELLRVDLDATGEEIKKAYKKRALELHPDRNYGNVEEATELFAEVQSAYEVLSDPQERAWYDSHRQVFLGGHGQPEDAGHSYNTRMTTSDDLFQLFTRFNPRMDFSDSPDGFFGGLRDTFTRLATEERAACKWENIDTIEYPTFGFQNDSFEDVVRPFYSVWASFSTKKSFAWKDVYRYSEAPDRRVRRLMEKENKRLREDGIREFNGAVRAFVAFVRKRDPRYQYNAQSESQRQESLRQSTAAQAARSRAANSAKLRDHVQQDWSRSEYPDEDHPDTSEEEVEHFECIVCNKKFKSQKQVEAHERSKKHLKAVKQLRWEMRAQNEELDLEGVPGDISLQSDKDIPDVTATRSQSEISSNPDGQSLDPAVNPSSKHSPGETLREDELSDYPPQLSTSPENHPSSGGEDDYVPREFMETRLGHSSTSDMGDFQGNEMGTLSQDLLDCKIEDEPGLKGKKPGKAKQRRAQKAQRPPDQTGGIKCASCNSTFPSRTQLFSHLKESNHAQPPSAVKRPQRRKA</sequence>
<gene>
    <name evidence="1" type="ORF">N8T08_002796</name>
</gene>
<dbReference type="Proteomes" id="UP001177260">
    <property type="component" value="Unassembled WGS sequence"/>
</dbReference>
<evidence type="ECO:0000313" key="1">
    <source>
        <dbReference type="EMBL" id="KAK1146723.1"/>
    </source>
</evidence>